<organism evidence="1">
    <name type="scientific">Raoultella planticola</name>
    <name type="common">Klebsiella planticola</name>
    <dbReference type="NCBI Taxonomy" id="575"/>
    <lineage>
        <taxon>Bacteria</taxon>
        <taxon>Pseudomonadati</taxon>
        <taxon>Pseudomonadota</taxon>
        <taxon>Gammaproteobacteria</taxon>
        <taxon>Enterobacterales</taxon>
        <taxon>Enterobacteriaceae</taxon>
        <taxon>Klebsiella/Raoultella group</taxon>
        <taxon>Raoultella</taxon>
    </lineage>
</organism>
<gene>
    <name evidence="1" type="ORF">DMB90_10470</name>
</gene>
<evidence type="ECO:0000313" key="1">
    <source>
        <dbReference type="EMBL" id="QFG76671.1"/>
    </source>
</evidence>
<proteinExistence type="predicted"/>
<dbReference type="NCBIfam" id="NF038384">
    <property type="entry name" value="zinc_YnfU_fam"/>
    <property type="match status" value="1"/>
</dbReference>
<name>A0A5P6AA24_RAOPL</name>
<dbReference type="EMBL" id="CP029752">
    <property type="protein sequence ID" value="QFG76671.1"/>
    <property type="molecule type" value="Genomic_DNA"/>
</dbReference>
<dbReference type="AlphaFoldDB" id="A0A5P6AA24"/>
<protein>
    <submittedName>
        <fullName evidence="1">Uncharacterized protein</fullName>
    </submittedName>
</protein>
<dbReference type="InterPro" id="IPR057793">
    <property type="entry name" value="YnfU-like"/>
</dbReference>
<accession>A0A5P6AA24</accession>
<reference evidence="1" key="1">
    <citation type="submission" date="2018-05" db="EMBL/GenBank/DDBJ databases">
        <title>Bacterial isolates from healthy term breastfed infants carrying antibiotic resistance genes.</title>
        <authorList>
            <person name="Casaburi G."/>
        </authorList>
    </citation>
    <scope>NUCLEOTIDE SEQUENCE [LARGE SCALE GENOMIC DNA]</scope>
    <source>
        <strain evidence="1">7084_4</strain>
    </source>
</reference>
<sequence>MVHWRTFIERLIIMSFLDYAMKFIGSASTSTITCPVCGLSSTQSTSKIRLKQAMLCPGCKAIFVSTR</sequence>